<dbReference type="AlphaFoldDB" id="A0A0M4SW12"/>
<dbReference type="InterPro" id="IPR017926">
    <property type="entry name" value="GATASE"/>
</dbReference>
<organism evidence="2 3">
    <name type="scientific">Psychrobacter urativorans</name>
    <dbReference type="NCBI Taxonomy" id="45610"/>
    <lineage>
        <taxon>Bacteria</taxon>
        <taxon>Pseudomonadati</taxon>
        <taxon>Pseudomonadota</taxon>
        <taxon>Gammaproteobacteria</taxon>
        <taxon>Moraxellales</taxon>
        <taxon>Moraxellaceae</taxon>
        <taxon>Psychrobacter</taxon>
    </lineage>
</organism>
<protein>
    <submittedName>
        <fullName evidence="2">Glutamine amidotransferase</fullName>
    </submittedName>
</protein>
<dbReference type="SUPFAM" id="SSF52317">
    <property type="entry name" value="Class I glutamine amidotransferase-like"/>
    <property type="match status" value="1"/>
</dbReference>
<dbReference type="InterPro" id="IPR044992">
    <property type="entry name" value="ChyE-like"/>
</dbReference>
<dbReference type="FunFam" id="3.40.50.880:FF:000033">
    <property type="entry name" value="Glutamine amidotransferase class-I"/>
    <property type="match status" value="1"/>
</dbReference>
<dbReference type="InterPro" id="IPR029062">
    <property type="entry name" value="Class_I_gatase-like"/>
</dbReference>
<evidence type="ECO:0000313" key="2">
    <source>
        <dbReference type="EMBL" id="ALF58898.1"/>
    </source>
</evidence>
<dbReference type="Gene3D" id="3.40.50.880">
    <property type="match status" value="1"/>
</dbReference>
<keyword evidence="2" id="KW-0808">Transferase</keyword>
<dbReference type="Proteomes" id="UP000059847">
    <property type="component" value="Chromosome"/>
</dbReference>
<dbReference type="GO" id="GO:0016740">
    <property type="term" value="F:transferase activity"/>
    <property type="evidence" value="ECO:0007669"/>
    <property type="project" value="UniProtKB-KW"/>
</dbReference>
<dbReference type="KEGG" id="pur:AOC03_01565"/>
<keyword evidence="2" id="KW-0315">Glutamine amidotransferase</keyword>
<dbReference type="Pfam" id="PF00117">
    <property type="entry name" value="GATase"/>
    <property type="match status" value="1"/>
</dbReference>
<proteinExistence type="predicted"/>
<dbReference type="EMBL" id="CP012678">
    <property type="protein sequence ID" value="ALF58898.1"/>
    <property type="molecule type" value="Genomic_DNA"/>
</dbReference>
<evidence type="ECO:0000259" key="1">
    <source>
        <dbReference type="Pfam" id="PF00117"/>
    </source>
</evidence>
<dbReference type="OrthoDB" id="9813383at2"/>
<dbReference type="STRING" id="45610.AOC03_01565"/>
<name>A0A0M4SW12_9GAMM</name>
<reference evidence="2 3" key="1">
    <citation type="submission" date="2015-09" db="EMBL/GenBank/DDBJ databases">
        <title>Complete genome of Psychrobacter urativorans R10.10B.</title>
        <authorList>
            <person name="See-Too W.S."/>
            <person name="Chan K.G."/>
        </authorList>
    </citation>
    <scope>NUCLEOTIDE SEQUENCE [LARGE SCALE GENOMIC DNA]</scope>
    <source>
        <strain evidence="2 3">R10.10B</strain>
    </source>
</reference>
<gene>
    <name evidence="2" type="ORF">AOC03_01565</name>
</gene>
<dbReference type="PANTHER" id="PTHR42695:SF5">
    <property type="entry name" value="GLUTAMINE AMIDOTRANSFERASE YLR126C-RELATED"/>
    <property type="match status" value="1"/>
</dbReference>
<dbReference type="PANTHER" id="PTHR42695">
    <property type="entry name" value="GLUTAMINE AMIDOTRANSFERASE YLR126C-RELATED"/>
    <property type="match status" value="1"/>
</dbReference>
<feature type="domain" description="Glutamine amidotransferase" evidence="1">
    <location>
        <begin position="37"/>
        <end position="192"/>
    </location>
</feature>
<accession>A0A0M4SW12</accession>
<dbReference type="RefSeq" id="WP_062533294.1">
    <property type="nucleotide sequence ID" value="NZ_CP012678.1"/>
</dbReference>
<dbReference type="CDD" id="cd01741">
    <property type="entry name" value="GATase1_1"/>
    <property type="match status" value="1"/>
</dbReference>
<sequence>MTLRIHALFHVGFEDLSFIGQWANNHGHTITYTRFYNEDSLPQQDTFDWLIIMGGPMSIHDEKKFPWLADEKRFIKQSIDNGKNVIGICLGAQLIAHCLGAIVKPSGVKEIGWLPIELTEEGKNHSLLQKLPKQAFTVFHWHGDGFDCPKGATAIATSGAWANQGFIYQTRLHKELESFVIGWQCHFEVTQDSMVKMVEHGRDEIQKELNNYPKSVQSSAEIIEHGNKYIEDNNAWLATILDTLSNV</sequence>
<evidence type="ECO:0000313" key="3">
    <source>
        <dbReference type="Proteomes" id="UP000059847"/>
    </source>
</evidence>
<dbReference type="PROSITE" id="PS51273">
    <property type="entry name" value="GATASE_TYPE_1"/>
    <property type="match status" value="1"/>
</dbReference>
<keyword evidence="3" id="KW-1185">Reference proteome</keyword>
<dbReference type="GO" id="GO:0005829">
    <property type="term" value="C:cytosol"/>
    <property type="evidence" value="ECO:0007669"/>
    <property type="project" value="TreeGrafter"/>
</dbReference>